<dbReference type="AlphaFoldDB" id="A0A1H0A2H5"/>
<dbReference type="RefSeq" id="WP_090237222.1">
    <property type="nucleotide sequence ID" value="NZ_FNHW01000002.1"/>
</dbReference>
<dbReference type="PANTHER" id="PTHR39535">
    <property type="entry name" value="SPORULATION-DELAYING PROTEIN SDPB"/>
    <property type="match status" value="1"/>
</dbReference>
<dbReference type="OrthoDB" id="128729at2"/>
<keyword evidence="8" id="KW-1185">Reference proteome</keyword>
<organism evidence="7 8">
    <name type="scientific">Fictibacillus solisalsi</name>
    <dbReference type="NCBI Taxonomy" id="459525"/>
    <lineage>
        <taxon>Bacteria</taxon>
        <taxon>Bacillati</taxon>
        <taxon>Bacillota</taxon>
        <taxon>Bacilli</taxon>
        <taxon>Bacillales</taxon>
        <taxon>Fictibacillaceae</taxon>
        <taxon>Fictibacillus</taxon>
    </lineage>
</organism>
<dbReference type="EMBL" id="FNHW01000002">
    <property type="protein sequence ID" value="SDN27655.1"/>
    <property type="molecule type" value="Genomic_DNA"/>
</dbReference>
<dbReference type="PANTHER" id="PTHR39535:SF2">
    <property type="entry name" value="HTTM DOMAIN-CONTAINING PROTEIN"/>
    <property type="match status" value="1"/>
</dbReference>
<evidence type="ECO:0000256" key="3">
    <source>
        <dbReference type="ARBA" id="ARBA00022989"/>
    </source>
</evidence>
<keyword evidence="2 5" id="KW-0812">Transmembrane</keyword>
<dbReference type="SMART" id="SM00752">
    <property type="entry name" value="HTTM"/>
    <property type="match status" value="1"/>
</dbReference>
<dbReference type="GO" id="GO:0012505">
    <property type="term" value="C:endomembrane system"/>
    <property type="evidence" value="ECO:0007669"/>
    <property type="project" value="UniProtKB-SubCell"/>
</dbReference>
<evidence type="ECO:0000313" key="7">
    <source>
        <dbReference type="EMBL" id="SDN27655.1"/>
    </source>
</evidence>
<comment type="subcellular location">
    <subcellularLocation>
        <location evidence="1">Endomembrane system</location>
        <topology evidence="1">Multi-pass membrane protein</topology>
    </subcellularLocation>
</comment>
<feature type="transmembrane region" description="Helical" evidence="5">
    <location>
        <begin position="77"/>
        <end position="93"/>
    </location>
</feature>
<dbReference type="Proteomes" id="UP000199544">
    <property type="component" value="Unassembled WGS sequence"/>
</dbReference>
<gene>
    <name evidence="7" type="ORF">SAMN04488137_3884</name>
</gene>
<dbReference type="InterPro" id="IPR023894">
    <property type="entry name" value="Sporulation_SdpB"/>
</dbReference>
<keyword evidence="4 5" id="KW-0472">Membrane</keyword>
<dbReference type="InterPro" id="IPR052964">
    <property type="entry name" value="Sporulation_signal_mat"/>
</dbReference>
<evidence type="ECO:0000313" key="8">
    <source>
        <dbReference type="Proteomes" id="UP000199544"/>
    </source>
</evidence>
<evidence type="ECO:0000256" key="1">
    <source>
        <dbReference type="ARBA" id="ARBA00004127"/>
    </source>
</evidence>
<keyword evidence="3 5" id="KW-1133">Transmembrane helix</keyword>
<protein>
    <submittedName>
        <fullName evidence="7">Antimicrobial peptide system protein, SdpB family</fullName>
    </submittedName>
</protein>
<evidence type="ECO:0000256" key="4">
    <source>
        <dbReference type="ARBA" id="ARBA00023136"/>
    </source>
</evidence>
<sequence length="309" mass="35181">MYQKIEHLIASWKTSTPWTNVYGLARSIIALSSMLTLIVNKPEILFKPSSASNDFPICETGYSAFCFAQNDYGSLNIIRWIFIILLFIVAIGWRPRITGILHWYVAYSMQASMVVIDGGEQAAAVISFLLLPITLTDPRKWHWSINENRFNPGIYSKIIAYVSYFFIRLQVAVIYFHSTVAKLKNSEWIDGTAVYYYSREKTVGFNTFFDQITHGIIGSPLVVIPTWGTLLVQIVIFCSLFAPRKQWKTIFIIAVSMHEIFALMLGLISFSMVMTGILILYLVPIDSVFGKLFAGNSKTKFKKMEEEVV</sequence>
<feature type="transmembrane region" description="Helical" evidence="5">
    <location>
        <begin position="216"/>
        <end position="242"/>
    </location>
</feature>
<feature type="transmembrane region" description="Helical" evidence="5">
    <location>
        <begin position="122"/>
        <end position="138"/>
    </location>
</feature>
<feature type="transmembrane region" description="Helical" evidence="5">
    <location>
        <begin position="158"/>
        <end position="178"/>
    </location>
</feature>
<dbReference type="NCBIfam" id="TIGR04033">
    <property type="entry name" value="export_SdpB"/>
    <property type="match status" value="1"/>
</dbReference>
<evidence type="ECO:0000256" key="5">
    <source>
        <dbReference type="SAM" id="Phobius"/>
    </source>
</evidence>
<accession>A0A1H0A2H5</accession>
<name>A0A1H0A2H5_9BACL</name>
<evidence type="ECO:0000256" key="2">
    <source>
        <dbReference type="ARBA" id="ARBA00022692"/>
    </source>
</evidence>
<feature type="domain" description="HTTM-like" evidence="6">
    <location>
        <begin position="14"/>
        <end position="286"/>
    </location>
</feature>
<dbReference type="InterPro" id="IPR011020">
    <property type="entry name" value="HTTM-like"/>
</dbReference>
<dbReference type="STRING" id="459525.SAMN04488137_3884"/>
<proteinExistence type="predicted"/>
<evidence type="ECO:0000259" key="6">
    <source>
        <dbReference type="SMART" id="SM00752"/>
    </source>
</evidence>
<reference evidence="8" key="1">
    <citation type="submission" date="2016-10" db="EMBL/GenBank/DDBJ databases">
        <authorList>
            <person name="Varghese N."/>
            <person name="Submissions S."/>
        </authorList>
    </citation>
    <scope>NUCLEOTIDE SEQUENCE [LARGE SCALE GENOMIC DNA]</scope>
    <source>
        <strain evidence="8">CGMCC 1.6854</strain>
    </source>
</reference>